<reference evidence="13" key="1">
    <citation type="submission" date="2021-07" db="EMBL/GenBank/DDBJ databases">
        <authorList>
            <person name="Fernandez M."/>
            <person name="Pereira P."/>
            <person name="Torres Tejerizo G.A."/>
            <person name="Gonzalez P."/>
            <person name="Agostini E."/>
        </authorList>
    </citation>
    <scope>NUCLEOTIDE SEQUENCE</scope>
    <source>
        <strain evidence="13">SFC 500-1A</strain>
    </source>
</reference>
<keyword evidence="8" id="KW-0238">DNA-binding</keyword>
<evidence type="ECO:0000256" key="10">
    <source>
        <dbReference type="ARBA" id="ARBA00044969"/>
    </source>
</evidence>
<dbReference type="Pfam" id="PF03796">
    <property type="entry name" value="DnaB_C"/>
    <property type="match status" value="1"/>
</dbReference>
<comment type="catalytic activity">
    <reaction evidence="11">
        <text>ATP + H2O = ADP + phosphate + H(+)</text>
        <dbReference type="Rhea" id="RHEA:13065"/>
        <dbReference type="ChEBI" id="CHEBI:15377"/>
        <dbReference type="ChEBI" id="CHEBI:15378"/>
        <dbReference type="ChEBI" id="CHEBI:30616"/>
        <dbReference type="ChEBI" id="CHEBI:43474"/>
        <dbReference type="ChEBI" id="CHEBI:456216"/>
        <dbReference type="EC" id="5.6.2.3"/>
    </reaction>
</comment>
<dbReference type="GO" id="GO:0005524">
    <property type="term" value="F:ATP binding"/>
    <property type="evidence" value="ECO:0007669"/>
    <property type="project" value="UniProtKB-KW"/>
</dbReference>
<dbReference type="EMBL" id="JAHWXT010000001">
    <property type="protein sequence ID" value="MCF0263359.1"/>
    <property type="molecule type" value="Genomic_DNA"/>
</dbReference>
<dbReference type="CDD" id="cd00984">
    <property type="entry name" value="DnaB_C"/>
    <property type="match status" value="1"/>
</dbReference>
<evidence type="ECO:0000256" key="7">
    <source>
        <dbReference type="ARBA" id="ARBA00022840"/>
    </source>
</evidence>
<dbReference type="GO" id="GO:0016787">
    <property type="term" value="F:hydrolase activity"/>
    <property type="evidence" value="ECO:0007669"/>
    <property type="project" value="UniProtKB-KW"/>
</dbReference>
<protein>
    <recommendedName>
        <fullName evidence="10">DNA 5'-3' helicase</fullName>
        <ecNumber evidence="10">5.6.2.3</ecNumber>
    </recommendedName>
</protein>
<dbReference type="GO" id="GO:0005829">
    <property type="term" value="C:cytosol"/>
    <property type="evidence" value="ECO:0007669"/>
    <property type="project" value="TreeGrafter"/>
</dbReference>
<evidence type="ECO:0000256" key="2">
    <source>
        <dbReference type="ARBA" id="ARBA00022515"/>
    </source>
</evidence>
<keyword evidence="9" id="KW-0413">Isomerase</keyword>
<dbReference type="InterPro" id="IPR007694">
    <property type="entry name" value="DNA_helicase_DnaB-like_C"/>
</dbReference>
<keyword evidence="5" id="KW-0378">Hydrolase</keyword>
<organism evidence="13 14">
    <name type="scientific">Acinetobacter guillouiae</name>
    <name type="common">Acinetobacter genomosp. 11</name>
    <dbReference type="NCBI Taxonomy" id="106649"/>
    <lineage>
        <taxon>Bacteria</taxon>
        <taxon>Pseudomonadati</taxon>
        <taxon>Pseudomonadota</taxon>
        <taxon>Gammaproteobacteria</taxon>
        <taxon>Moraxellales</taxon>
        <taxon>Moraxellaceae</taxon>
        <taxon>Acinetobacter</taxon>
    </lineage>
</organism>
<evidence type="ECO:0000313" key="13">
    <source>
        <dbReference type="EMBL" id="MCF0263359.1"/>
    </source>
</evidence>
<dbReference type="GO" id="GO:0003677">
    <property type="term" value="F:DNA binding"/>
    <property type="evidence" value="ECO:0007669"/>
    <property type="project" value="UniProtKB-KW"/>
</dbReference>
<dbReference type="InterPro" id="IPR007693">
    <property type="entry name" value="DNA_helicase_DnaB-like_N"/>
</dbReference>
<proteinExistence type="inferred from homology"/>
<dbReference type="GO" id="GO:0006269">
    <property type="term" value="P:DNA replication, synthesis of primer"/>
    <property type="evidence" value="ECO:0007669"/>
    <property type="project" value="UniProtKB-KW"/>
</dbReference>
<dbReference type="RefSeq" id="WP_234622610.1">
    <property type="nucleotide sequence ID" value="NZ_JAHWXT010000001.1"/>
</dbReference>
<keyword evidence="6 13" id="KW-0347">Helicase</keyword>
<evidence type="ECO:0000256" key="8">
    <source>
        <dbReference type="ARBA" id="ARBA00023125"/>
    </source>
</evidence>
<dbReference type="InterPro" id="IPR036185">
    <property type="entry name" value="DNA_heli_DnaB-like_N_sf"/>
</dbReference>
<dbReference type="AlphaFoldDB" id="A0A8X8GHE3"/>
<evidence type="ECO:0000256" key="1">
    <source>
        <dbReference type="ARBA" id="ARBA00008428"/>
    </source>
</evidence>
<keyword evidence="2" id="KW-0639">Primosome</keyword>
<evidence type="ECO:0000256" key="6">
    <source>
        <dbReference type="ARBA" id="ARBA00022806"/>
    </source>
</evidence>
<accession>A0A8X8GHE3</accession>
<sequence>MIELFSIPVEQAILSTVIGTDQGMDEYIEQIDSSDFYAAQHQIIWSHVKSQFMKGEAYDQVMLWELIRANAIEVKAVDEKFILNLMGCYCPHSLLPTHLKKLKDFATRRKIQDVSKQIGTVALDMVSYTSETALNRAQSLVSGLETGSVDNRLKHAHEFSKDAIKEFLERHTALHNNTAFDGGIRTGFCELDNKLGEVGKGDLVIIGARPSMGKTTLAQNFAADMMVNQGLPVLFVSIEMSGKQIAQRMISGIGQIELRKVLSGKAQIEDCGKINTAAMILEKAPLMIDDNARSTTSTIRRSARKVQAEYGKVGAIFVDYIQRVTPLTKNNYGRSDKDIGEISGELKKIARDFECPVFALAQLNRNLENRPNKRPVNADLKESGDLEQDADIIMFIYRDEVYNKESKEAGTAEIIIGKARNGSTGTVKLATDLARSTFADLSPEYYAMMQGESV</sequence>
<keyword evidence="4" id="KW-0547">Nucleotide-binding</keyword>
<dbReference type="PANTHER" id="PTHR30153:SF2">
    <property type="entry name" value="REPLICATIVE DNA HELICASE"/>
    <property type="match status" value="1"/>
</dbReference>
<dbReference type="Pfam" id="PF00772">
    <property type="entry name" value="DnaB"/>
    <property type="match status" value="1"/>
</dbReference>
<dbReference type="PANTHER" id="PTHR30153">
    <property type="entry name" value="REPLICATIVE DNA HELICASE DNAB"/>
    <property type="match status" value="1"/>
</dbReference>
<comment type="similarity">
    <text evidence="1">Belongs to the helicase family. DnaB subfamily.</text>
</comment>
<evidence type="ECO:0000259" key="12">
    <source>
        <dbReference type="PROSITE" id="PS51199"/>
    </source>
</evidence>
<evidence type="ECO:0000256" key="3">
    <source>
        <dbReference type="ARBA" id="ARBA00022705"/>
    </source>
</evidence>
<evidence type="ECO:0000256" key="9">
    <source>
        <dbReference type="ARBA" id="ARBA00023235"/>
    </source>
</evidence>
<evidence type="ECO:0000256" key="4">
    <source>
        <dbReference type="ARBA" id="ARBA00022741"/>
    </source>
</evidence>
<dbReference type="SUPFAM" id="SSF48024">
    <property type="entry name" value="N-terminal domain of DnaB helicase"/>
    <property type="match status" value="1"/>
</dbReference>
<gene>
    <name evidence="13" type="ORF">KW868_02570</name>
</gene>
<dbReference type="InterPro" id="IPR016136">
    <property type="entry name" value="DNA_helicase_N/primase_C"/>
</dbReference>
<dbReference type="PROSITE" id="PS51199">
    <property type="entry name" value="SF4_HELICASE"/>
    <property type="match status" value="1"/>
</dbReference>
<comment type="caution">
    <text evidence="13">The sequence shown here is derived from an EMBL/GenBank/DDBJ whole genome shotgun (WGS) entry which is preliminary data.</text>
</comment>
<dbReference type="GO" id="GO:0043139">
    <property type="term" value="F:5'-3' DNA helicase activity"/>
    <property type="evidence" value="ECO:0007669"/>
    <property type="project" value="UniProtKB-EC"/>
</dbReference>
<dbReference type="InterPro" id="IPR027417">
    <property type="entry name" value="P-loop_NTPase"/>
</dbReference>
<dbReference type="GO" id="GO:1990077">
    <property type="term" value="C:primosome complex"/>
    <property type="evidence" value="ECO:0007669"/>
    <property type="project" value="UniProtKB-KW"/>
</dbReference>
<evidence type="ECO:0000256" key="11">
    <source>
        <dbReference type="ARBA" id="ARBA00048954"/>
    </source>
</evidence>
<keyword evidence="3" id="KW-0235">DNA replication</keyword>
<dbReference type="Proteomes" id="UP000887320">
    <property type="component" value="Unassembled WGS sequence"/>
</dbReference>
<feature type="domain" description="SF4 helicase" evidence="12">
    <location>
        <begin position="177"/>
        <end position="445"/>
    </location>
</feature>
<dbReference type="SUPFAM" id="SSF52540">
    <property type="entry name" value="P-loop containing nucleoside triphosphate hydrolases"/>
    <property type="match status" value="1"/>
</dbReference>
<dbReference type="Gene3D" id="1.10.860.10">
    <property type="entry name" value="DNAb Helicase, Chain A"/>
    <property type="match status" value="1"/>
</dbReference>
<dbReference type="Gene3D" id="3.40.50.300">
    <property type="entry name" value="P-loop containing nucleotide triphosphate hydrolases"/>
    <property type="match status" value="1"/>
</dbReference>
<dbReference type="EC" id="5.6.2.3" evidence="10"/>
<evidence type="ECO:0000313" key="14">
    <source>
        <dbReference type="Proteomes" id="UP000887320"/>
    </source>
</evidence>
<name>A0A8X8GHE3_ACIGI</name>
<keyword evidence="7" id="KW-0067">ATP-binding</keyword>
<evidence type="ECO:0000256" key="5">
    <source>
        <dbReference type="ARBA" id="ARBA00022801"/>
    </source>
</evidence>